<dbReference type="AlphaFoldDB" id="A0A5C7B4X4"/>
<dbReference type="RefSeq" id="WP_028872137.1">
    <property type="nucleotide sequence ID" value="NZ_VOSB01000016.1"/>
</dbReference>
<dbReference type="InterPro" id="IPR006015">
    <property type="entry name" value="Universal_stress_UspA"/>
</dbReference>
<dbReference type="PRINTS" id="PR01438">
    <property type="entry name" value="UNVRSLSTRESS"/>
</dbReference>
<gene>
    <name evidence="3" type="ORF">ES692_11715</name>
</gene>
<dbReference type="CDD" id="cd00293">
    <property type="entry name" value="USP-like"/>
    <property type="match status" value="1"/>
</dbReference>
<name>A0A5C7B4X4_9FLAO</name>
<evidence type="ECO:0000256" key="1">
    <source>
        <dbReference type="ARBA" id="ARBA00008791"/>
    </source>
</evidence>
<dbReference type="InterPro" id="IPR006016">
    <property type="entry name" value="UspA"/>
</dbReference>
<accession>A0A5C7B4X4</accession>
<dbReference type="STRING" id="1123037.GCA_000425305_02344"/>
<dbReference type="Proteomes" id="UP000321938">
    <property type="component" value="Unassembled WGS sequence"/>
</dbReference>
<reference evidence="3 4" key="1">
    <citation type="submission" date="2019-08" db="EMBL/GenBank/DDBJ databases">
        <title>Genome of Psychroserpens burtonensis ACAM 167.</title>
        <authorList>
            <person name="Bowman J.P."/>
        </authorList>
    </citation>
    <scope>NUCLEOTIDE SEQUENCE [LARGE SCALE GENOMIC DNA]</scope>
    <source>
        <strain evidence="3 4">ACAM 167</strain>
    </source>
</reference>
<keyword evidence="4" id="KW-1185">Reference proteome</keyword>
<evidence type="ECO:0000313" key="4">
    <source>
        <dbReference type="Proteomes" id="UP000321938"/>
    </source>
</evidence>
<dbReference type="Pfam" id="PF00582">
    <property type="entry name" value="Usp"/>
    <property type="match status" value="1"/>
</dbReference>
<organism evidence="3 4">
    <name type="scientific">Psychroserpens burtonensis</name>
    <dbReference type="NCBI Taxonomy" id="49278"/>
    <lineage>
        <taxon>Bacteria</taxon>
        <taxon>Pseudomonadati</taxon>
        <taxon>Bacteroidota</taxon>
        <taxon>Flavobacteriia</taxon>
        <taxon>Flavobacteriales</taxon>
        <taxon>Flavobacteriaceae</taxon>
        <taxon>Psychroserpens</taxon>
    </lineage>
</organism>
<feature type="domain" description="UspA" evidence="2">
    <location>
        <begin position="2"/>
        <end position="143"/>
    </location>
</feature>
<comment type="similarity">
    <text evidence="1">Belongs to the universal stress protein A family.</text>
</comment>
<proteinExistence type="inferred from homology"/>
<dbReference type="PANTHER" id="PTHR46268:SF6">
    <property type="entry name" value="UNIVERSAL STRESS PROTEIN UP12"/>
    <property type="match status" value="1"/>
</dbReference>
<dbReference type="Gene3D" id="3.40.50.12370">
    <property type="match status" value="1"/>
</dbReference>
<evidence type="ECO:0000313" key="3">
    <source>
        <dbReference type="EMBL" id="TXE16720.1"/>
    </source>
</evidence>
<sequence>MKKNILLPTDFSDNAWSAAVYALKLYSKEYCTFYFLHASKMVVSTMSTMSNKLIRVMAENAMKELIELKDMAENSNINANHNFEIILSSEDVQSGIETAVNKHNIDLIVMGTKGATGAKEFFFGSHTVKIIKKVRHCPVLIVPDEFDFVEPKQIGFPTDFSRCYDYKELDPLRDLAELYDSKIMPVCILSKEKLTGIQEYNMALLESHLKNHNTSFHFMPNYAKKTLEINDFIESADVNILAMINYKHSFIETIVKEPVIHKIGFHPLIPFLVIPA</sequence>
<protein>
    <submittedName>
        <fullName evidence="3">Universal stress protein</fullName>
    </submittedName>
</protein>
<dbReference type="OrthoDB" id="9788959at2"/>
<dbReference type="EMBL" id="VOSB01000016">
    <property type="protein sequence ID" value="TXE16720.1"/>
    <property type="molecule type" value="Genomic_DNA"/>
</dbReference>
<evidence type="ECO:0000259" key="2">
    <source>
        <dbReference type="Pfam" id="PF00582"/>
    </source>
</evidence>
<dbReference type="PANTHER" id="PTHR46268">
    <property type="entry name" value="STRESS RESPONSE PROTEIN NHAX"/>
    <property type="match status" value="1"/>
</dbReference>
<comment type="caution">
    <text evidence="3">The sequence shown here is derived from an EMBL/GenBank/DDBJ whole genome shotgun (WGS) entry which is preliminary data.</text>
</comment>
<dbReference type="SUPFAM" id="SSF52402">
    <property type="entry name" value="Adenine nucleotide alpha hydrolases-like"/>
    <property type="match status" value="2"/>
</dbReference>